<evidence type="ECO:0000259" key="1">
    <source>
        <dbReference type="Pfam" id="PF00733"/>
    </source>
</evidence>
<dbReference type="InterPro" id="IPR001962">
    <property type="entry name" value="Asn_synthase"/>
</dbReference>
<keyword evidence="3" id="KW-1185">Reference proteome</keyword>
<sequence length="521" mass="56606">MLTFQLTPYADASWQAVDGGYTAADGASRVTPINHPMVEHAAYTDSVRTLIVVRERATGRASLDSSIHYAGPEILDQVAAEASTWPGDHVLVHTAPGMPVTVTAGAARTTPLYLSADAERLYGSWDMADLKQFATGLHAVEVARLLVFRPRYSTQTVFEGIHRLTERATAHFGGALHISYPAPALHHDPRELADDADVLGVFVELLHEALDARPWQPATTVFHLSGGFDSGCIGTTAAKRHPHQIRTAALLIDGPGRAQQERRRAGMRTVLPFADDMTIDAAKLLPLDPECPRVRGKLISLYDEPLFFPFSQLTAKLARTGTTAIVTGLGGDELVALSESEAPHLDLNRMPVMPPWTGPAAVTLLEYADVGTAPPAPINSMTLLALESTAPPLLREGIWPIHPFANPPLVEFGEQLPYGWRDFKQLQRRLLERLGLGMDVVRPIQRESFAEIVQTALAGSGTTLLERMLADGSPLFDRQLIDADAVAAAVKTMTEGRYTEGQESKLLEVVHLDLAVRAFLS</sequence>
<evidence type="ECO:0000313" key="3">
    <source>
        <dbReference type="Proteomes" id="UP001500751"/>
    </source>
</evidence>
<dbReference type="EMBL" id="BAAAQN010000025">
    <property type="protein sequence ID" value="GAA2037661.1"/>
    <property type="molecule type" value="Genomic_DNA"/>
</dbReference>
<dbReference type="Gene3D" id="3.40.50.620">
    <property type="entry name" value="HUPs"/>
    <property type="match status" value="1"/>
</dbReference>
<dbReference type="RefSeq" id="WP_344667484.1">
    <property type="nucleotide sequence ID" value="NZ_BAAAQN010000025.1"/>
</dbReference>
<gene>
    <name evidence="2" type="ORF">GCM10009839_43730</name>
</gene>
<accession>A0ABN2UHD1</accession>
<dbReference type="Proteomes" id="UP001500751">
    <property type="component" value="Unassembled WGS sequence"/>
</dbReference>
<name>A0ABN2UHD1_9ACTN</name>
<dbReference type="Pfam" id="PF00733">
    <property type="entry name" value="Asn_synthase"/>
    <property type="match status" value="1"/>
</dbReference>
<organism evidence="2 3">
    <name type="scientific">Catenulispora yoronensis</name>
    <dbReference type="NCBI Taxonomy" id="450799"/>
    <lineage>
        <taxon>Bacteria</taxon>
        <taxon>Bacillati</taxon>
        <taxon>Actinomycetota</taxon>
        <taxon>Actinomycetes</taxon>
        <taxon>Catenulisporales</taxon>
        <taxon>Catenulisporaceae</taxon>
        <taxon>Catenulispora</taxon>
    </lineage>
</organism>
<reference evidence="2 3" key="1">
    <citation type="journal article" date="2019" name="Int. J. Syst. Evol. Microbiol.">
        <title>The Global Catalogue of Microorganisms (GCM) 10K type strain sequencing project: providing services to taxonomists for standard genome sequencing and annotation.</title>
        <authorList>
            <consortium name="The Broad Institute Genomics Platform"/>
            <consortium name="The Broad Institute Genome Sequencing Center for Infectious Disease"/>
            <person name="Wu L."/>
            <person name="Ma J."/>
        </authorList>
    </citation>
    <scope>NUCLEOTIDE SEQUENCE [LARGE SCALE GENOMIC DNA]</scope>
    <source>
        <strain evidence="2 3">JCM 16014</strain>
    </source>
</reference>
<feature type="domain" description="Asparagine synthetase" evidence="1">
    <location>
        <begin position="204"/>
        <end position="501"/>
    </location>
</feature>
<dbReference type="SUPFAM" id="SSF52402">
    <property type="entry name" value="Adenine nucleotide alpha hydrolases-like"/>
    <property type="match status" value="1"/>
</dbReference>
<protein>
    <submittedName>
        <fullName evidence="2">Asparagine synthase</fullName>
    </submittedName>
</protein>
<proteinExistence type="predicted"/>
<comment type="caution">
    <text evidence="2">The sequence shown here is derived from an EMBL/GenBank/DDBJ whole genome shotgun (WGS) entry which is preliminary data.</text>
</comment>
<evidence type="ECO:0000313" key="2">
    <source>
        <dbReference type="EMBL" id="GAA2037661.1"/>
    </source>
</evidence>
<dbReference type="InterPro" id="IPR014729">
    <property type="entry name" value="Rossmann-like_a/b/a_fold"/>
</dbReference>